<dbReference type="InterPro" id="IPR002016">
    <property type="entry name" value="Haem_peroxidase"/>
</dbReference>
<dbReference type="CDD" id="cd00693">
    <property type="entry name" value="secretory_peroxidase"/>
    <property type="match status" value="1"/>
</dbReference>
<feature type="site" description="Transition state stabilizer" evidence="11">
    <location>
        <position position="62"/>
    </location>
</feature>
<evidence type="ECO:0000256" key="2">
    <source>
        <dbReference type="ARBA" id="ARBA00022559"/>
    </source>
</evidence>
<dbReference type="EMBL" id="JABCRI010000020">
    <property type="protein sequence ID" value="KAF8387944.1"/>
    <property type="molecule type" value="Genomic_DNA"/>
</dbReference>
<keyword evidence="5 13" id="KW-0560">Oxidoreductase</keyword>
<evidence type="ECO:0000256" key="7">
    <source>
        <dbReference type="ARBA" id="ARBA00023157"/>
    </source>
</evidence>
<keyword evidence="14" id="KW-0472">Membrane</keyword>
<comment type="caution">
    <text evidence="16">The sequence shown here is derived from an EMBL/GenBank/DDBJ whole genome shotgun (WGS) entry which is preliminary data.</text>
</comment>
<keyword evidence="7 12" id="KW-1015">Disulfide bond</keyword>
<comment type="catalytic activity">
    <reaction evidence="1 13">
        <text>2 a phenolic donor + H2O2 = 2 a phenolic radical donor + 2 H2O</text>
        <dbReference type="Rhea" id="RHEA:56136"/>
        <dbReference type="ChEBI" id="CHEBI:15377"/>
        <dbReference type="ChEBI" id="CHEBI:16240"/>
        <dbReference type="ChEBI" id="CHEBI:139520"/>
        <dbReference type="ChEBI" id="CHEBI:139521"/>
        <dbReference type="EC" id="1.11.1.7"/>
    </reaction>
</comment>
<keyword evidence="3 13" id="KW-0349">Heme</keyword>
<dbReference type="AlphaFoldDB" id="A0A834YFC5"/>
<dbReference type="Pfam" id="PF00141">
    <property type="entry name" value="peroxidase"/>
    <property type="match status" value="1"/>
</dbReference>
<feature type="active site" description="Proton acceptor" evidence="8">
    <location>
        <position position="66"/>
    </location>
</feature>
<dbReference type="InterPro" id="IPR000823">
    <property type="entry name" value="Peroxidase_pln"/>
</dbReference>
<dbReference type="GO" id="GO:0006979">
    <property type="term" value="P:response to oxidative stress"/>
    <property type="evidence" value="ECO:0007669"/>
    <property type="project" value="UniProtKB-UniRule"/>
</dbReference>
<organism evidence="16 17">
    <name type="scientific">Tetracentron sinense</name>
    <name type="common">Spur-leaf</name>
    <dbReference type="NCBI Taxonomy" id="13715"/>
    <lineage>
        <taxon>Eukaryota</taxon>
        <taxon>Viridiplantae</taxon>
        <taxon>Streptophyta</taxon>
        <taxon>Embryophyta</taxon>
        <taxon>Tracheophyta</taxon>
        <taxon>Spermatophyta</taxon>
        <taxon>Magnoliopsida</taxon>
        <taxon>Trochodendrales</taxon>
        <taxon>Trochodendraceae</taxon>
        <taxon>Tetracentron</taxon>
    </lineage>
</organism>
<keyword evidence="14" id="KW-1133">Transmembrane helix</keyword>
<dbReference type="OrthoDB" id="2113341at2759"/>
<feature type="disulfide bond" evidence="12">
    <location>
        <begin position="120"/>
        <end position="333"/>
    </location>
</feature>
<dbReference type="GO" id="GO:0140825">
    <property type="term" value="F:lactoperoxidase activity"/>
    <property type="evidence" value="ECO:0007669"/>
    <property type="project" value="UniProtKB-EC"/>
</dbReference>
<keyword evidence="14" id="KW-0812">Transmembrane</keyword>
<dbReference type="GO" id="GO:0020037">
    <property type="term" value="F:heme binding"/>
    <property type="evidence" value="ECO:0007669"/>
    <property type="project" value="UniProtKB-UniRule"/>
</dbReference>
<dbReference type="InterPro" id="IPR033905">
    <property type="entry name" value="Secretory_peroxidase"/>
</dbReference>
<feature type="binding site" evidence="10">
    <location>
        <position position="258"/>
    </location>
    <ligand>
        <name>Ca(2+)</name>
        <dbReference type="ChEBI" id="CHEBI:29108"/>
        <label>2</label>
    </ligand>
</feature>
<dbReference type="PROSITE" id="PS50873">
    <property type="entry name" value="PEROXIDASE_4"/>
    <property type="match status" value="1"/>
</dbReference>
<evidence type="ECO:0000256" key="10">
    <source>
        <dbReference type="PIRSR" id="PIRSR600823-3"/>
    </source>
</evidence>
<dbReference type="InterPro" id="IPR010255">
    <property type="entry name" value="Haem_peroxidase_sf"/>
</dbReference>
<evidence type="ECO:0000256" key="12">
    <source>
        <dbReference type="PIRSR" id="PIRSR600823-5"/>
    </source>
</evidence>
<feature type="signal peptide" evidence="13">
    <location>
        <begin position="1"/>
        <end position="23"/>
    </location>
</feature>
<keyword evidence="4 10" id="KW-0479">Metal-binding</keyword>
<evidence type="ECO:0000313" key="17">
    <source>
        <dbReference type="Proteomes" id="UP000655225"/>
    </source>
</evidence>
<evidence type="ECO:0000313" key="16">
    <source>
        <dbReference type="EMBL" id="KAF8387944.1"/>
    </source>
</evidence>
<dbReference type="GO" id="GO:0005576">
    <property type="term" value="C:extracellular region"/>
    <property type="evidence" value="ECO:0007669"/>
    <property type="project" value="UniProtKB-SubCell"/>
</dbReference>
<evidence type="ECO:0000256" key="3">
    <source>
        <dbReference type="ARBA" id="ARBA00022617"/>
    </source>
</evidence>
<comment type="cofactor">
    <cofactor evidence="10 13">
        <name>Ca(2+)</name>
        <dbReference type="ChEBI" id="CHEBI:29108"/>
    </cofactor>
    <text evidence="10 13">Binds 2 calcium ions per subunit.</text>
</comment>
<feature type="disulfide bond" evidence="12">
    <location>
        <begin position="35"/>
        <end position="114"/>
    </location>
</feature>
<keyword evidence="10 13" id="KW-0106">Calcium</keyword>
<dbReference type="Gene3D" id="1.10.420.10">
    <property type="entry name" value="Peroxidase, domain 2"/>
    <property type="match status" value="1"/>
</dbReference>
<dbReference type="PANTHER" id="PTHR31235">
    <property type="entry name" value="PEROXIDASE 25-RELATED"/>
    <property type="match status" value="1"/>
</dbReference>
<keyword evidence="6 13" id="KW-0408">Iron</keyword>
<feature type="binding site" evidence="10">
    <location>
        <position position="76"/>
    </location>
    <ligand>
        <name>Ca(2+)</name>
        <dbReference type="ChEBI" id="CHEBI:29108"/>
        <label>1</label>
    </ligand>
</feature>
<evidence type="ECO:0000256" key="8">
    <source>
        <dbReference type="PIRSR" id="PIRSR600823-1"/>
    </source>
</evidence>
<dbReference type="GO" id="GO:0046872">
    <property type="term" value="F:metal ion binding"/>
    <property type="evidence" value="ECO:0007669"/>
    <property type="project" value="UniProtKB-UniRule"/>
</dbReference>
<feature type="binding site" evidence="9">
    <location>
        <position position="188"/>
    </location>
    <ligand>
        <name>substrate</name>
    </ligand>
</feature>
<evidence type="ECO:0000256" key="14">
    <source>
        <dbReference type="SAM" id="Phobius"/>
    </source>
</evidence>
<feature type="transmembrane region" description="Helical" evidence="14">
    <location>
        <begin position="123"/>
        <end position="148"/>
    </location>
</feature>
<comment type="subcellular location">
    <subcellularLocation>
        <location evidence="13">Secreted</location>
    </subcellularLocation>
</comment>
<comment type="cofactor">
    <cofactor evidence="13">
        <name>heme b</name>
        <dbReference type="ChEBI" id="CHEBI:60344"/>
    </cofactor>
    <text evidence="13">Binds 1 heme b (iron(II)-protoporphyrin IX) group per subunit.</text>
</comment>
<dbReference type="SUPFAM" id="SSF48113">
    <property type="entry name" value="Heme-dependent peroxidases"/>
    <property type="match status" value="1"/>
</dbReference>
<evidence type="ECO:0000259" key="15">
    <source>
        <dbReference type="PROSITE" id="PS50873"/>
    </source>
</evidence>
<dbReference type="GO" id="GO:0042744">
    <property type="term" value="P:hydrogen peroxide catabolic process"/>
    <property type="evidence" value="ECO:0007669"/>
    <property type="project" value="UniProtKB-KW"/>
</dbReference>
<feature type="binding site" evidence="10">
    <location>
        <position position="67"/>
    </location>
    <ligand>
        <name>Ca(2+)</name>
        <dbReference type="ChEBI" id="CHEBI:29108"/>
        <label>1</label>
    </ligand>
</feature>
<dbReference type="OMA" id="NAHRLRY"/>
<evidence type="ECO:0000256" key="5">
    <source>
        <dbReference type="ARBA" id="ARBA00023002"/>
    </source>
</evidence>
<keyword evidence="13" id="KW-0964">Secreted</keyword>
<feature type="domain" description="Plant heme peroxidase family profile" evidence="15">
    <location>
        <begin position="25"/>
        <end position="337"/>
    </location>
</feature>
<feature type="binding site" evidence="10">
    <location>
        <position position="266"/>
    </location>
    <ligand>
        <name>Ca(2+)</name>
        <dbReference type="ChEBI" id="CHEBI:29108"/>
        <label>2</label>
    </ligand>
</feature>
<keyword evidence="2 13" id="KW-0575">Peroxidase</keyword>
<comment type="function">
    <text evidence="13">Removal of H(2)O(2), oxidation of toxic reductants, biosynthesis and degradation of lignin, suberization, auxin catabolism, response to environmental stresses such as wounding, pathogen attack and oxidative stress.</text>
</comment>
<feature type="binding site" evidence="10">
    <location>
        <position position="72"/>
    </location>
    <ligand>
        <name>Ca(2+)</name>
        <dbReference type="ChEBI" id="CHEBI:29108"/>
        <label>1</label>
    </ligand>
</feature>
<dbReference type="EC" id="1.11.1.7" evidence="13"/>
<comment type="similarity">
    <text evidence="13">Belongs to the peroxidase family. Classical plant (class III) peroxidase subfamily.</text>
</comment>
<proteinExistence type="inferred from homology"/>
<reference evidence="16 17" key="1">
    <citation type="submission" date="2020-04" db="EMBL/GenBank/DDBJ databases">
        <title>Plant Genome Project.</title>
        <authorList>
            <person name="Zhang R.-G."/>
        </authorList>
    </citation>
    <scope>NUCLEOTIDE SEQUENCE [LARGE SCALE GENOMIC DNA]</scope>
    <source>
        <strain evidence="16">YNK0</strain>
        <tissue evidence="16">Leaf</tissue>
    </source>
</reference>
<keyword evidence="17" id="KW-1185">Reference proteome</keyword>
<sequence length="338" mass="37395">MRSSFLPFLVSLVLFGVLRVCNGGVLEKNFYKKSCPQAEMLVRNITWSKTKNNPALGAKLLRVHYHDCFVRGCDASLLLDTVGAEQSEKDARPNLSLSGFDVIDEIKTRIELECPGVVSCADIVALAAPLFLFSFLFGSSYVWIILIWKSQHEDVLILQFKKPIFWDVLTGRRDGKVSRASEVAGNLPSPFSNFTTLRQLFAAKKLNVNDLVVLSGNGAELNLLVSCDADPSLNPTYANSLRAQCPNPANAATTVEMDPQSSLSFDNHYYEILNQNKGLFQSDAALLTDRGSAKIVRQLQTRNGFFSEFGKSMQQMAAIEVLTGKDGKIRKKCRVVNS</sequence>
<keyword evidence="13" id="KW-0376">Hydrogen peroxide</keyword>
<dbReference type="PRINTS" id="PR00458">
    <property type="entry name" value="PEROXIDASE"/>
</dbReference>
<feature type="disulfide bond" evidence="12">
    <location>
        <begin position="68"/>
        <end position="73"/>
    </location>
</feature>
<evidence type="ECO:0000256" key="6">
    <source>
        <dbReference type="ARBA" id="ARBA00023004"/>
    </source>
</evidence>
<feature type="binding site" evidence="10">
    <location>
        <position position="70"/>
    </location>
    <ligand>
        <name>Ca(2+)</name>
        <dbReference type="ChEBI" id="CHEBI:29108"/>
        <label>1</label>
    </ligand>
</feature>
<keyword evidence="13" id="KW-0732">Signal</keyword>
<protein>
    <recommendedName>
        <fullName evidence="13">Peroxidase</fullName>
        <ecNumber evidence="13">1.11.1.7</ecNumber>
    </recommendedName>
</protein>
<dbReference type="PRINTS" id="PR00461">
    <property type="entry name" value="PLPEROXIDASE"/>
</dbReference>
<feature type="binding site" evidence="10">
    <location>
        <position position="74"/>
    </location>
    <ligand>
        <name>Ca(2+)</name>
        <dbReference type="ChEBI" id="CHEBI:29108"/>
        <label>1</label>
    </ligand>
</feature>
<evidence type="ECO:0000256" key="11">
    <source>
        <dbReference type="PIRSR" id="PIRSR600823-4"/>
    </source>
</evidence>
<evidence type="ECO:0000256" key="13">
    <source>
        <dbReference type="RuleBase" id="RU362060"/>
    </source>
</evidence>
<evidence type="ECO:0000256" key="4">
    <source>
        <dbReference type="ARBA" id="ARBA00022723"/>
    </source>
</evidence>
<dbReference type="Proteomes" id="UP000655225">
    <property type="component" value="Unassembled WGS sequence"/>
</dbReference>
<dbReference type="Gene3D" id="1.10.520.10">
    <property type="match status" value="2"/>
</dbReference>
<gene>
    <name evidence="16" type="ORF">HHK36_026609</name>
</gene>
<accession>A0A834YFC5</accession>
<evidence type="ECO:0000256" key="1">
    <source>
        <dbReference type="ARBA" id="ARBA00000189"/>
    </source>
</evidence>
<feature type="chain" id="PRO_5033092840" description="Peroxidase" evidence="13">
    <location>
        <begin position="24"/>
        <end position="338"/>
    </location>
</feature>
<evidence type="ECO:0000256" key="9">
    <source>
        <dbReference type="PIRSR" id="PIRSR600823-2"/>
    </source>
</evidence>
<name>A0A834YFC5_TETSI</name>
<feature type="binding site" evidence="10">
    <location>
        <position position="88"/>
    </location>
    <ligand>
        <name>Ca(2+)</name>
        <dbReference type="ChEBI" id="CHEBI:29108"/>
        <label>1</label>
    </ligand>
</feature>